<proteinExistence type="predicted"/>
<keyword evidence="1" id="KW-0812">Transmembrane</keyword>
<sequence length="463" mass="47191">MKTTDGADARDEHLSDAAFERLRAADPGLGAEPDLVGLRAKVAAAVDAQPSGEVAPDPQALPVVDRPAVVDLAAVRRRRSARWFQLAAVSAGVLAVGLAGYAIGDRGGAAVPLAEATVEATPAPGQALGATGSAQERAAGPEGASVAADRMIAPGWGTRTTFDSVGLDDVPTTRHAWAFDPAAVFSDATLARLAAALGVSGDPELSYGSWRAGPADWTAPVVELSSDSQSSFYYSDPALDPWSEDRAAADAPTTEAATTLLTDLMTSLDVDVAGFEIESLDEMQASGTRSVTAHQMLDGERTGVRWDLTATTEGIYSVSGQLAPLVDLGAYDVVGAQTGVARLEDPRFGASGGDVIAYARGGEELLLDDPAASDPAASVEIGPADPDDPAAVPALPVAPQPGAALAWPVTHVTITGASLATSVFYQPDGSAVLVPSYTFTDGSGAQWSTVGIADAELDFSPLG</sequence>
<accession>A0A2A9E8L0</accession>
<keyword evidence="3" id="KW-1185">Reference proteome</keyword>
<keyword evidence="1" id="KW-1133">Transmembrane helix</keyword>
<keyword evidence="1" id="KW-0472">Membrane</keyword>
<dbReference type="OrthoDB" id="3268840at2"/>
<evidence type="ECO:0000256" key="1">
    <source>
        <dbReference type="SAM" id="Phobius"/>
    </source>
</evidence>
<dbReference type="EMBL" id="PDJG01000001">
    <property type="protein sequence ID" value="PFG35214.1"/>
    <property type="molecule type" value="Genomic_DNA"/>
</dbReference>
<protein>
    <submittedName>
        <fullName evidence="2">Uncharacterized protein</fullName>
    </submittedName>
</protein>
<dbReference type="Proteomes" id="UP000225548">
    <property type="component" value="Unassembled WGS sequence"/>
</dbReference>
<gene>
    <name evidence="2" type="ORF">ATL42_3153</name>
</gene>
<name>A0A2A9E8L0_9MICO</name>
<evidence type="ECO:0000313" key="2">
    <source>
        <dbReference type="EMBL" id="PFG35214.1"/>
    </source>
</evidence>
<feature type="transmembrane region" description="Helical" evidence="1">
    <location>
        <begin position="83"/>
        <end position="103"/>
    </location>
</feature>
<reference evidence="2 3" key="1">
    <citation type="submission" date="2017-10" db="EMBL/GenBank/DDBJ databases">
        <title>Sequencing the genomes of 1000 actinobacteria strains.</title>
        <authorList>
            <person name="Klenk H.-P."/>
        </authorList>
    </citation>
    <scope>NUCLEOTIDE SEQUENCE [LARGE SCALE GENOMIC DNA]</scope>
    <source>
        <strain evidence="2 3">DSM 18966</strain>
    </source>
</reference>
<organism evidence="2 3">
    <name type="scientific">Sanguibacter antarcticus</name>
    <dbReference type="NCBI Taxonomy" id="372484"/>
    <lineage>
        <taxon>Bacteria</taxon>
        <taxon>Bacillati</taxon>
        <taxon>Actinomycetota</taxon>
        <taxon>Actinomycetes</taxon>
        <taxon>Micrococcales</taxon>
        <taxon>Sanguibacteraceae</taxon>
        <taxon>Sanguibacter</taxon>
    </lineage>
</organism>
<dbReference type="AlphaFoldDB" id="A0A2A9E8L0"/>
<evidence type="ECO:0000313" key="3">
    <source>
        <dbReference type="Proteomes" id="UP000225548"/>
    </source>
</evidence>
<comment type="caution">
    <text evidence="2">The sequence shown here is derived from an EMBL/GenBank/DDBJ whole genome shotgun (WGS) entry which is preliminary data.</text>
</comment>
<dbReference type="RefSeq" id="WP_143556793.1">
    <property type="nucleotide sequence ID" value="NZ_PDJG01000001.1"/>
</dbReference>